<keyword evidence="5 9" id="KW-0297">G-protein coupled receptor</keyword>
<dbReference type="EMBL" id="OC857806">
    <property type="protein sequence ID" value="CAD7625661.1"/>
    <property type="molecule type" value="Genomic_DNA"/>
</dbReference>
<keyword evidence="3 9" id="KW-0812">Transmembrane</keyword>
<evidence type="ECO:0000313" key="13">
    <source>
        <dbReference type="Proteomes" id="UP000759131"/>
    </source>
</evidence>
<evidence type="ECO:0000256" key="3">
    <source>
        <dbReference type="ARBA" id="ARBA00022692"/>
    </source>
</evidence>
<dbReference type="OrthoDB" id="10037617at2759"/>
<dbReference type="GO" id="GO:0004983">
    <property type="term" value="F:neuropeptide Y receptor activity"/>
    <property type="evidence" value="ECO:0007669"/>
    <property type="project" value="InterPro"/>
</dbReference>
<dbReference type="AlphaFoldDB" id="A0A7R9KPF4"/>
<feature type="transmembrane region" description="Helical" evidence="10">
    <location>
        <begin position="57"/>
        <end position="73"/>
    </location>
</feature>
<dbReference type="PRINTS" id="PR00237">
    <property type="entry name" value="GPCRRHODOPSN"/>
</dbReference>
<feature type="transmembrane region" description="Helical" evidence="10">
    <location>
        <begin position="85"/>
        <end position="110"/>
    </location>
</feature>
<comment type="similarity">
    <text evidence="2 9">Belongs to the G-protein coupled receptor 1 family.</text>
</comment>
<dbReference type="InterPro" id="IPR000276">
    <property type="entry name" value="GPCR_Rhodpsn"/>
</dbReference>
<feature type="transmembrane region" description="Helical" evidence="10">
    <location>
        <begin position="29"/>
        <end position="51"/>
    </location>
</feature>
<evidence type="ECO:0000256" key="4">
    <source>
        <dbReference type="ARBA" id="ARBA00022989"/>
    </source>
</evidence>
<reference evidence="12" key="1">
    <citation type="submission" date="2020-11" db="EMBL/GenBank/DDBJ databases">
        <authorList>
            <person name="Tran Van P."/>
        </authorList>
    </citation>
    <scope>NUCLEOTIDE SEQUENCE</scope>
</reference>
<organism evidence="12">
    <name type="scientific">Medioppia subpectinata</name>
    <dbReference type="NCBI Taxonomy" id="1979941"/>
    <lineage>
        <taxon>Eukaryota</taxon>
        <taxon>Metazoa</taxon>
        <taxon>Ecdysozoa</taxon>
        <taxon>Arthropoda</taxon>
        <taxon>Chelicerata</taxon>
        <taxon>Arachnida</taxon>
        <taxon>Acari</taxon>
        <taxon>Acariformes</taxon>
        <taxon>Sarcoptiformes</taxon>
        <taxon>Oribatida</taxon>
        <taxon>Brachypylina</taxon>
        <taxon>Oppioidea</taxon>
        <taxon>Oppiidae</taxon>
        <taxon>Medioppia</taxon>
    </lineage>
</organism>
<accession>A0A7R9KPF4</accession>
<dbReference type="PANTHER" id="PTHR24235">
    <property type="entry name" value="NEUROPEPTIDE Y RECEPTOR"/>
    <property type="match status" value="1"/>
</dbReference>
<feature type="domain" description="G-protein coupled receptors family 1 profile" evidence="11">
    <location>
        <begin position="64"/>
        <end position="253"/>
    </location>
</feature>
<dbReference type="PROSITE" id="PS00237">
    <property type="entry name" value="G_PROTEIN_RECEP_F1_1"/>
    <property type="match status" value="1"/>
</dbReference>
<dbReference type="PRINTS" id="PR01012">
    <property type="entry name" value="NRPEPTIDEYR"/>
</dbReference>
<keyword evidence="4 10" id="KW-1133">Transmembrane helix</keyword>
<dbReference type="InterPro" id="IPR017452">
    <property type="entry name" value="GPCR_Rhodpsn_7TM"/>
</dbReference>
<name>A0A7R9KPF4_9ACAR</name>
<dbReference type="InterPro" id="IPR000611">
    <property type="entry name" value="NPY_rcpt"/>
</dbReference>
<dbReference type="Proteomes" id="UP000759131">
    <property type="component" value="Unassembled WGS sequence"/>
</dbReference>
<keyword evidence="6 10" id="KW-0472">Membrane</keyword>
<feature type="transmembrane region" description="Helical" evidence="10">
    <location>
        <begin position="165"/>
        <end position="185"/>
    </location>
</feature>
<dbReference type="Pfam" id="PF00001">
    <property type="entry name" value="7tm_1"/>
    <property type="match status" value="1"/>
</dbReference>
<protein>
    <recommendedName>
        <fullName evidence="11">G-protein coupled receptors family 1 profile domain-containing protein</fullName>
    </recommendedName>
</protein>
<dbReference type="PROSITE" id="PS50262">
    <property type="entry name" value="G_PROTEIN_RECEP_F1_2"/>
    <property type="match status" value="1"/>
</dbReference>
<evidence type="ECO:0000256" key="5">
    <source>
        <dbReference type="ARBA" id="ARBA00023040"/>
    </source>
</evidence>
<feature type="transmembrane region" description="Helical" evidence="10">
    <location>
        <begin position="116"/>
        <end position="144"/>
    </location>
</feature>
<evidence type="ECO:0000256" key="8">
    <source>
        <dbReference type="ARBA" id="ARBA00023224"/>
    </source>
</evidence>
<evidence type="ECO:0000256" key="10">
    <source>
        <dbReference type="SAM" id="Phobius"/>
    </source>
</evidence>
<sequence length="253" mass="27969">VGQISSGGQSSNSPIKCLIAKTYYGNKHLGFIGCAVYITRCVQLIGTPVYISDNIPVPYVSLLGNVLICKVILSGSVNRRRTTNVLIANLTISDLVMTVFTIPVTIARLILDDWPFGSWLCILAPFVQVTSVYVSTLSMIIIALDRYQVVVNPLTARLSARLPKYIMVIIIWVLAGVLSIPHAVFNRSVTSVYVSNCFTLAMIIIALDEYQVVRVRYLYRTFCSTDRYPCIPIGQYTGAVRYTRGTSYSTGNC</sequence>
<keyword evidence="8 9" id="KW-0807">Transducer</keyword>
<evidence type="ECO:0000256" key="7">
    <source>
        <dbReference type="ARBA" id="ARBA00023170"/>
    </source>
</evidence>
<evidence type="ECO:0000256" key="1">
    <source>
        <dbReference type="ARBA" id="ARBA00004141"/>
    </source>
</evidence>
<dbReference type="PANTHER" id="PTHR24235:SF29">
    <property type="entry name" value="GH23382P"/>
    <property type="match status" value="1"/>
</dbReference>
<dbReference type="EMBL" id="CAJPIZ010003231">
    <property type="protein sequence ID" value="CAG2106091.1"/>
    <property type="molecule type" value="Genomic_DNA"/>
</dbReference>
<gene>
    <name evidence="12" type="ORF">OSB1V03_LOCUS6094</name>
</gene>
<keyword evidence="7 9" id="KW-0675">Receptor</keyword>
<evidence type="ECO:0000259" key="11">
    <source>
        <dbReference type="PROSITE" id="PS50262"/>
    </source>
</evidence>
<comment type="subcellular location">
    <subcellularLocation>
        <location evidence="1">Membrane</location>
        <topology evidence="1">Multi-pass membrane protein</topology>
    </subcellularLocation>
</comment>
<keyword evidence="13" id="KW-1185">Reference proteome</keyword>
<proteinExistence type="inferred from homology"/>
<dbReference type="Gene3D" id="1.20.1070.10">
    <property type="entry name" value="Rhodopsin 7-helix transmembrane proteins"/>
    <property type="match status" value="1"/>
</dbReference>
<evidence type="ECO:0000256" key="9">
    <source>
        <dbReference type="RuleBase" id="RU000688"/>
    </source>
</evidence>
<feature type="non-terminal residue" evidence="12">
    <location>
        <position position="1"/>
    </location>
</feature>
<evidence type="ECO:0000256" key="2">
    <source>
        <dbReference type="ARBA" id="ARBA00010663"/>
    </source>
</evidence>
<feature type="transmembrane region" description="Helical" evidence="10">
    <location>
        <begin position="191"/>
        <end position="210"/>
    </location>
</feature>
<dbReference type="SUPFAM" id="SSF81321">
    <property type="entry name" value="Family A G protein-coupled receptor-like"/>
    <property type="match status" value="1"/>
</dbReference>
<evidence type="ECO:0000313" key="12">
    <source>
        <dbReference type="EMBL" id="CAD7625661.1"/>
    </source>
</evidence>
<dbReference type="GO" id="GO:0016020">
    <property type="term" value="C:membrane"/>
    <property type="evidence" value="ECO:0007669"/>
    <property type="project" value="UniProtKB-SubCell"/>
</dbReference>
<evidence type="ECO:0000256" key="6">
    <source>
        <dbReference type="ARBA" id="ARBA00023136"/>
    </source>
</evidence>